<dbReference type="Gene3D" id="1.20.120.450">
    <property type="entry name" value="dinb family like domain"/>
    <property type="match status" value="1"/>
</dbReference>
<proteinExistence type="predicted"/>
<dbReference type="EMBL" id="VFML01000001">
    <property type="protein sequence ID" value="TQJ05531.1"/>
    <property type="molecule type" value="Genomic_DNA"/>
</dbReference>
<dbReference type="AlphaFoldDB" id="A0A542DR00"/>
<evidence type="ECO:0000313" key="1">
    <source>
        <dbReference type="EMBL" id="TQJ05531.1"/>
    </source>
</evidence>
<dbReference type="RefSeq" id="WP_142001046.1">
    <property type="nucleotide sequence ID" value="NZ_VFML01000001.1"/>
</dbReference>
<name>A0A542DR00_AMYCI</name>
<dbReference type="InterPro" id="IPR034660">
    <property type="entry name" value="DinB/YfiT-like"/>
</dbReference>
<sequence>MTKPQRRWPDELAIDELRLQLDFLQFLRQTAVGKVAGLTHALAAAAPIATSPRTTALGVIKHLTAAERYWISITAAGADLPSRWQGSPDPSWDLSDTDTPQTIIAAYQAEWTHSADALADKGPDDLTADGQRTVRWILAHVNQETARHVGHLDVLRELADGEAGE</sequence>
<keyword evidence="2" id="KW-1185">Reference proteome</keyword>
<dbReference type="Pfam" id="PF04978">
    <property type="entry name" value="MST"/>
    <property type="match status" value="1"/>
</dbReference>
<dbReference type="SUPFAM" id="SSF109854">
    <property type="entry name" value="DinB/YfiT-like putative metalloenzymes"/>
    <property type="match status" value="1"/>
</dbReference>
<dbReference type="InterPro" id="IPR007061">
    <property type="entry name" value="MST-like"/>
</dbReference>
<comment type="caution">
    <text evidence="1">The sequence shown here is derived from an EMBL/GenBank/DDBJ whole genome shotgun (WGS) entry which is preliminary data.</text>
</comment>
<organism evidence="1 2">
    <name type="scientific">Amycolatopsis cihanbeyliensis</name>
    <dbReference type="NCBI Taxonomy" id="1128664"/>
    <lineage>
        <taxon>Bacteria</taxon>
        <taxon>Bacillati</taxon>
        <taxon>Actinomycetota</taxon>
        <taxon>Actinomycetes</taxon>
        <taxon>Pseudonocardiales</taxon>
        <taxon>Pseudonocardiaceae</taxon>
        <taxon>Amycolatopsis</taxon>
    </lineage>
</organism>
<dbReference type="OrthoDB" id="4548523at2"/>
<reference evidence="1 2" key="1">
    <citation type="submission" date="2019-06" db="EMBL/GenBank/DDBJ databases">
        <title>Sequencing the genomes of 1000 actinobacteria strains.</title>
        <authorList>
            <person name="Klenk H.-P."/>
        </authorList>
    </citation>
    <scope>NUCLEOTIDE SEQUENCE [LARGE SCALE GENOMIC DNA]</scope>
    <source>
        <strain evidence="1 2">DSM 45679</strain>
    </source>
</reference>
<dbReference type="Proteomes" id="UP000320876">
    <property type="component" value="Unassembled WGS sequence"/>
</dbReference>
<gene>
    <name evidence="1" type="ORF">FB471_5366</name>
</gene>
<evidence type="ECO:0000313" key="2">
    <source>
        <dbReference type="Proteomes" id="UP000320876"/>
    </source>
</evidence>
<protein>
    <submittedName>
        <fullName evidence="1">Uncharacterized protein DUF664</fullName>
    </submittedName>
</protein>
<accession>A0A542DR00</accession>